<evidence type="ECO:0000259" key="6">
    <source>
        <dbReference type="PROSITE" id="PS50262"/>
    </source>
</evidence>
<keyword evidence="2 5" id="KW-0812">Transmembrane</keyword>
<evidence type="ECO:0000313" key="8">
    <source>
        <dbReference type="Proteomes" id="UP000580250"/>
    </source>
</evidence>
<evidence type="ECO:0000256" key="2">
    <source>
        <dbReference type="ARBA" id="ARBA00022692"/>
    </source>
</evidence>
<proteinExistence type="predicted"/>
<keyword evidence="4 5" id="KW-0472">Membrane</keyword>
<dbReference type="OrthoDB" id="5807083at2759"/>
<evidence type="ECO:0000256" key="5">
    <source>
        <dbReference type="SAM" id="Phobius"/>
    </source>
</evidence>
<dbReference type="PROSITE" id="PS50262">
    <property type="entry name" value="G_PROTEIN_RECEP_F1_2"/>
    <property type="match status" value="1"/>
</dbReference>
<dbReference type="AlphaFoldDB" id="A0A6V7X373"/>
<organism evidence="7 8">
    <name type="scientific">Meloidogyne enterolobii</name>
    <name type="common">Root-knot nematode worm</name>
    <name type="synonym">Meloidogyne mayaguensis</name>
    <dbReference type="NCBI Taxonomy" id="390850"/>
    <lineage>
        <taxon>Eukaryota</taxon>
        <taxon>Metazoa</taxon>
        <taxon>Ecdysozoa</taxon>
        <taxon>Nematoda</taxon>
        <taxon>Chromadorea</taxon>
        <taxon>Rhabditida</taxon>
        <taxon>Tylenchina</taxon>
        <taxon>Tylenchomorpha</taxon>
        <taxon>Tylenchoidea</taxon>
        <taxon>Meloidogynidae</taxon>
        <taxon>Meloidogyninae</taxon>
        <taxon>Meloidogyne</taxon>
    </lineage>
</organism>
<evidence type="ECO:0000256" key="4">
    <source>
        <dbReference type="ARBA" id="ARBA00023136"/>
    </source>
</evidence>
<reference evidence="7 8" key="1">
    <citation type="submission" date="2020-08" db="EMBL/GenBank/DDBJ databases">
        <authorList>
            <person name="Koutsovoulos G."/>
            <person name="Danchin GJ E."/>
        </authorList>
    </citation>
    <scope>NUCLEOTIDE SEQUENCE [LARGE SCALE GENOMIC DNA]</scope>
</reference>
<dbReference type="EMBL" id="CAJEWN010001058">
    <property type="protein sequence ID" value="CAD2193801.1"/>
    <property type="molecule type" value="Genomic_DNA"/>
</dbReference>
<evidence type="ECO:0000256" key="3">
    <source>
        <dbReference type="ARBA" id="ARBA00022989"/>
    </source>
</evidence>
<feature type="transmembrane region" description="Helical" evidence="5">
    <location>
        <begin position="144"/>
        <end position="166"/>
    </location>
</feature>
<feature type="transmembrane region" description="Helical" evidence="5">
    <location>
        <begin position="218"/>
        <end position="244"/>
    </location>
</feature>
<dbReference type="Proteomes" id="UP000580250">
    <property type="component" value="Unassembled WGS sequence"/>
</dbReference>
<sequence length="380" mass="44171">MSQYYFNYFTELMSANDLDTFFVAYRVQLYIAIIALIINLIICIYSFCVFDCFNPHTTMWRTQLILDICIAIGYILDSCSFISLENSLSSLTNNNYLISQPQQPQPTTNISSSLDQLIKLTNNTVTDCNNKKPHLFLLLACRQWAAVLVFIMGLERVLFLCYPLWFRSIRVRKSPINTFVLFFVLFSAGIAYTNVSMVCPYEPTHFTCELTWAFGIDYGYISNGIIILSQLFGFIFLVIAAFFVHRLDWPLRRFGGNRNKVISEKRKIRKIKWLILSCLVFIAFPQLLLLLLHFKSPDGLYLIKLIVSWLFLTKMFSNIYIYILATRYGKGMFGLIKEWWKNRKKTAINPNESMATIVASQFINRQVQPRQLQMLSTIAN</sequence>
<keyword evidence="3 5" id="KW-1133">Transmembrane helix</keyword>
<evidence type="ECO:0000256" key="1">
    <source>
        <dbReference type="ARBA" id="ARBA00004370"/>
    </source>
</evidence>
<feature type="transmembrane region" description="Helical" evidence="5">
    <location>
        <begin position="178"/>
        <end position="198"/>
    </location>
</feature>
<feature type="domain" description="G-protein coupled receptors family 1 profile" evidence="6">
    <location>
        <begin position="145"/>
        <end position="322"/>
    </location>
</feature>
<gene>
    <name evidence="7" type="ORF">MENT_LOCUS46771</name>
</gene>
<accession>A0A6V7X373</accession>
<dbReference type="GO" id="GO:0016020">
    <property type="term" value="C:membrane"/>
    <property type="evidence" value="ECO:0007669"/>
    <property type="project" value="UniProtKB-SubCell"/>
</dbReference>
<feature type="transmembrane region" description="Helical" evidence="5">
    <location>
        <begin position="273"/>
        <end position="294"/>
    </location>
</feature>
<comment type="caution">
    <text evidence="7">The sequence shown here is derived from an EMBL/GenBank/DDBJ whole genome shotgun (WGS) entry which is preliminary data.</text>
</comment>
<dbReference type="InterPro" id="IPR017452">
    <property type="entry name" value="GPCR_Rhodpsn_7TM"/>
</dbReference>
<protein>
    <recommendedName>
        <fullName evidence="6">G-protein coupled receptors family 1 profile domain-containing protein</fullName>
    </recommendedName>
</protein>
<feature type="transmembrane region" description="Helical" evidence="5">
    <location>
        <begin position="64"/>
        <end position="84"/>
    </location>
</feature>
<name>A0A6V7X373_MELEN</name>
<feature type="transmembrane region" description="Helical" evidence="5">
    <location>
        <begin position="29"/>
        <end position="52"/>
    </location>
</feature>
<feature type="transmembrane region" description="Helical" evidence="5">
    <location>
        <begin position="300"/>
        <end position="323"/>
    </location>
</feature>
<evidence type="ECO:0000313" key="7">
    <source>
        <dbReference type="EMBL" id="CAD2193801.1"/>
    </source>
</evidence>
<comment type="subcellular location">
    <subcellularLocation>
        <location evidence="1">Membrane</location>
    </subcellularLocation>
</comment>